<dbReference type="Pfam" id="PF00929">
    <property type="entry name" value="RNase_T"/>
    <property type="match status" value="1"/>
</dbReference>
<dbReference type="STRING" id="3827.A0A1S2Y6B8"/>
<evidence type="ECO:0000256" key="1">
    <source>
        <dbReference type="ARBA" id="ARBA00004123"/>
    </source>
</evidence>
<comment type="function">
    <text evidence="7">3'-5' exonuclease degrading single-stranded small RNAs.</text>
</comment>
<evidence type="ECO:0000313" key="11">
    <source>
        <dbReference type="RefSeq" id="XP_004499232.1"/>
    </source>
</evidence>
<evidence type="ECO:0000313" key="10">
    <source>
        <dbReference type="Proteomes" id="UP000087171"/>
    </source>
</evidence>
<dbReference type="GeneID" id="101508355"/>
<dbReference type="InterPro" id="IPR013520">
    <property type="entry name" value="Ribonucl_H"/>
</dbReference>
<accession>A0A1S2Y6B8</accession>
<keyword evidence="5" id="KW-0269">Exonuclease</keyword>
<evidence type="ECO:0000259" key="9">
    <source>
        <dbReference type="SMART" id="SM00479"/>
    </source>
</evidence>
<keyword evidence="8" id="KW-0175">Coiled coil</keyword>
<evidence type="ECO:0000256" key="5">
    <source>
        <dbReference type="ARBA" id="ARBA00022839"/>
    </source>
</evidence>
<dbReference type="InterPro" id="IPR012337">
    <property type="entry name" value="RNaseH-like_sf"/>
</dbReference>
<dbReference type="GO" id="GO:0005634">
    <property type="term" value="C:nucleus"/>
    <property type="evidence" value="ECO:0007669"/>
    <property type="project" value="UniProtKB-SubCell"/>
</dbReference>
<dbReference type="InterPro" id="IPR034922">
    <property type="entry name" value="REX1-like_exo"/>
</dbReference>
<gene>
    <name evidence="11" type="primary">LOC101508355</name>
</gene>
<dbReference type="SUPFAM" id="SSF53098">
    <property type="entry name" value="Ribonuclease H-like"/>
    <property type="match status" value="1"/>
</dbReference>
<evidence type="ECO:0000256" key="4">
    <source>
        <dbReference type="ARBA" id="ARBA00022801"/>
    </source>
</evidence>
<evidence type="ECO:0000256" key="7">
    <source>
        <dbReference type="ARBA" id="ARBA00053817"/>
    </source>
</evidence>
<dbReference type="GO" id="GO:0003676">
    <property type="term" value="F:nucleic acid binding"/>
    <property type="evidence" value="ECO:0007669"/>
    <property type="project" value="InterPro"/>
</dbReference>
<dbReference type="InterPro" id="IPR036397">
    <property type="entry name" value="RNaseH_sf"/>
</dbReference>
<dbReference type="eggNOG" id="KOG2248">
    <property type="taxonomic scope" value="Eukaryota"/>
</dbReference>
<evidence type="ECO:0000256" key="3">
    <source>
        <dbReference type="ARBA" id="ARBA00022722"/>
    </source>
</evidence>
<comment type="similarity">
    <text evidence="2">Belongs to the REXO1/REXO3 family.</text>
</comment>
<keyword evidence="4" id="KW-0378">Hydrolase</keyword>
<dbReference type="PaxDb" id="3827-XP_004499232.1"/>
<protein>
    <submittedName>
        <fullName evidence="11">Small RNA degrading nuclease 1-like</fullName>
    </submittedName>
</protein>
<reference evidence="10" key="1">
    <citation type="journal article" date="2013" name="Nat. Biotechnol.">
        <title>Draft genome sequence of chickpea (Cicer arietinum) provides a resource for trait improvement.</title>
        <authorList>
            <person name="Varshney R.K."/>
            <person name="Song C."/>
            <person name="Saxena R.K."/>
            <person name="Azam S."/>
            <person name="Yu S."/>
            <person name="Sharpe A.G."/>
            <person name="Cannon S."/>
            <person name="Baek J."/>
            <person name="Rosen B.D."/>
            <person name="Tar'an B."/>
            <person name="Millan T."/>
            <person name="Zhang X."/>
            <person name="Ramsay L.D."/>
            <person name="Iwata A."/>
            <person name="Wang Y."/>
            <person name="Nelson W."/>
            <person name="Farmer A.D."/>
            <person name="Gaur P.M."/>
            <person name="Soderlund C."/>
            <person name="Penmetsa R.V."/>
            <person name="Xu C."/>
            <person name="Bharti A.K."/>
            <person name="He W."/>
            <person name="Winter P."/>
            <person name="Zhao S."/>
            <person name="Hane J.K."/>
            <person name="Carrasquilla-Garcia N."/>
            <person name="Condie J.A."/>
            <person name="Upadhyaya H.D."/>
            <person name="Luo M.C."/>
            <person name="Thudi M."/>
            <person name="Gowda C.L."/>
            <person name="Singh N.P."/>
            <person name="Lichtenzveig J."/>
            <person name="Gali K.K."/>
            <person name="Rubio J."/>
            <person name="Nadarajan N."/>
            <person name="Dolezel J."/>
            <person name="Bansal K.C."/>
            <person name="Xu X."/>
            <person name="Edwards D."/>
            <person name="Zhang G."/>
            <person name="Kahl G."/>
            <person name="Gil J."/>
            <person name="Singh K.B."/>
            <person name="Datta S.K."/>
            <person name="Jackson S.A."/>
            <person name="Wang J."/>
            <person name="Cook D.R."/>
        </authorList>
    </citation>
    <scope>NUCLEOTIDE SEQUENCE [LARGE SCALE GENOMIC DNA]</scope>
    <source>
        <strain evidence="10">cv. CDC Frontier</strain>
    </source>
</reference>
<dbReference type="PANTHER" id="PTHR12801">
    <property type="entry name" value="RNA EXONUCLEASE REXO1 / RECO3 FAMILY MEMBER-RELATED"/>
    <property type="match status" value="1"/>
</dbReference>
<comment type="subcellular location">
    <subcellularLocation>
        <location evidence="1">Nucleus</location>
    </subcellularLocation>
</comment>
<keyword evidence="10" id="KW-1185">Reference proteome</keyword>
<feature type="domain" description="Exonuclease" evidence="9">
    <location>
        <begin position="141"/>
        <end position="301"/>
    </location>
</feature>
<dbReference type="AlphaFoldDB" id="A0A1S2Y6B8"/>
<dbReference type="InterPro" id="IPR047021">
    <property type="entry name" value="REXO1/3/4-like"/>
</dbReference>
<sequence length="518" mass="59028">MEYKIDTADKKVLVDIVKLAQKRGMKGKMGDWKEFLSSHDKQFGARMSDPSKKPHEVLAAFLKTFSKDEDLKFFNNVMKHHSNQYILERLKERSHDSPEQSLVQETLQHPLYPLDYSFPSIDEGWLVISLKRKSKGVRSTTMLAVDCEMVLCEDGTEALVKVCVVDHNLEVKLHKLVKPDKSVIDYRTEITGVSSEDLKTVTCSLADIQKSLRKLIDGNILVGHSLYNDLRVLKIDYVRVIDTAYIFKPVDGSIHRRPSLNSLCQSVLGYEVRQKDAPHDCLDDASATMKLVLARIKHGVDKPFPLTLVQEQVSESEMTKLLLHRIPTTVNKEALHEIIPGDFTLEVKPPRNGQGDIYSAVAIFKNHQEAGDAYESFQGSLTKDSNGRPQKSVTFRLSTGTSVSLFVRRLPSHAHRKRDFQVDGTDDVSKNKKIKMDPEVEKDALNAVDDSKEVKVDPEIEKEIEDAHLKEIEALNQQLKERELEIESLKEQLRKKDFEITTLHNMVAKIKKRQPKIR</sequence>
<dbReference type="CDD" id="cd06145">
    <property type="entry name" value="REX1_like"/>
    <property type="match status" value="1"/>
</dbReference>
<dbReference type="KEGG" id="cam:101508355"/>
<dbReference type="PANTHER" id="PTHR12801:SF115">
    <property type="entry name" value="FI18136P1-RELATED"/>
    <property type="match status" value="1"/>
</dbReference>
<dbReference type="SMART" id="SM00479">
    <property type="entry name" value="EXOIII"/>
    <property type="match status" value="1"/>
</dbReference>
<keyword evidence="6" id="KW-0539">Nucleus</keyword>
<keyword evidence="3" id="KW-0540">Nuclease</keyword>
<dbReference type="Proteomes" id="UP000087171">
    <property type="component" value="Chromosome Ca4"/>
</dbReference>
<proteinExistence type="inferred from homology"/>
<evidence type="ECO:0000256" key="8">
    <source>
        <dbReference type="SAM" id="Coils"/>
    </source>
</evidence>
<reference evidence="11" key="2">
    <citation type="submission" date="2025-08" db="UniProtKB">
        <authorList>
            <consortium name="RefSeq"/>
        </authorList>
    </citation>
    <scope>IDENTIFICATION</scope>
    <source>
        <tissue evidence="11">Etiolated seedlings</tissue>
    </source>
</reference>
<dbReference type="RefSeq" id="XP_004499232.1">
    <property type="nucleotide sequence ID" value="XM_004499175.3"/>
</dbReference>
<evidence type="ECO:0000256" key="2">
    <source>
        <dbReference type="ARBA" id="ARBA00006357"/>
    </source>
</evidence>
<feature type="coiled-coil region" evidence="8">
    <location>
        <begin position="462"/>
        <end position="499"/>
    </location>
</feature>
<dbReference type="Gene3D" id="3.30.420.10">
    <property type="entry name" value="Ribonuclease H-like superfamily/Ribonuclease H"/>
    <property type="match status" value="1"/>
</dbReference>
<evidence type="ECO:0000256" key="6">
    <source>
        <dbReference type="ARBA" id="ARBA00023242"/>
    </source>
</evidence>
<dbReference type="OrthoDB" id="16516at2759"/>
<dbReference type="GO" id="GO:0004527">
    <property type="term" value="F:exonuclease activity"/>
    <property type="evidence" value="ECO:0007669"/>
    <property type="project" value="UniProtKB-KW"/>
</dbReference>
<organism evidence="10 11">
    <name type="scientific">Cicer arietinum</name>
    <name type="common">Chickpea</name>
    <name type="synonym">Garbanzo</name>
    <dbReference type="NCBI Taxonomy" id="3827"/>
    <lineage>
        <taxon>Eukaryota</taxon>
        <taxon>Viridiplantae</taxon>
        <taxon>Streptophyta</taxon>
        <taxon>Embryophyta</taxon>
        <taxon>Tracheophyta</taxon>
        <taxon>Spermatophyta</taxon>
        <taxon>Magnoliopsida</taxon>
        <taxon>eudicotyledons</taxon>
        <taxon>Gunneridae</taxon>
        <taxon>Pentapetalae</taxon>
        <taxon>rosids</taxon>
        <taxon>fabids</taxon>
        <taxon>Fabales</taxon>
        <taxon>Fabaceae</taxon>
        <taxon>Papilionoideae</taxon>
        <taxon>50 kb inversion clade</taxon>
        <taxon>NPAAA clade</taxon>
        <taxon>Hologalegina</taxon>
        <taxon>IRL clade</taxon>
        <taxon>Cicereae</taxon>
        <taxon>Cicer</taxon>
    </lineage>
</organism>
<dbReference type="FunFam" id="3.30.420.10:FF:000080">
    <property type="entry name" value="Small RNA degrading nuclease 3"/>
    <property type="match status" value="1"/>
</dbReference>
<name>A0A1S2Y6B8_CICAR</name>